<evidence type="ECO:0008006" key="3">
    <source>
        <dbReference type="Google" id="ProtNLM"/>
    </source>
</evidence>
<organism evidence="1 2">
    <name type="scientific">Winogradskyella haliclonae</name>
    <dbReference type="NCBI Taxonomy" id="2048558"/>
    <lineage>
        <taxon>Bacteria</taxon>
        <taxon>Pseudomonadati</taxon>
        <taxon>Bacteroidota</taxon>
        <taxon>Flavobacteriia</taxon>
        <taxon>Flavobacteriales</taxon>
        <taxon>Flavobacteriaceae</taxon>
        <taxon>Winogradskyella</taxon>
    </lineage>
</organism>
<comment type="caution">
    <text evidence="1">The sequence shown here is derived from an EMBL/GenBank/DDBJ whole genome shotgun (WGS) entry which is preliminary data.</text>
</comment>
<dbReference type="Proteomes" id="UP000624701">
    <property type="component" value="Unassembled WGS sequence"/>
</dbReference>
<dbReference type="EMBL" id="BMDQ01000001">
    <property type="protein sequence ID" value="GGI56445.1"/>
    <property type="molecule type" value="Genomic_DNA"/>
</dbReference>
<evidence type="ECO:0000313" key="1">
    <source>
        <dbReference type="EMBL" id="GGI56445.1"/>
    </source>
</evidence>
<evidence type="ECO:0000313" key="2">
    <source>
        <dbReference type="Proteomes" id="UP000624701"/>
    </source>
</evidence>
<protein>
    <recommendedName>
        <fullName evidence="3">TonB-dependent receptor plug domain-containing protein</fullName>
    </recommendedName>
</protein>
<gene>
    <name evidence="1" type="ORF">GCM10011444_07540</name>
</gene>
<reference evidence="2" key="1">
    <citation type="journal article" date="2019" name="Int. J. Syst. Evol. Microbiol.">
        <title>The Global Catalogue of Microorganisms (GCM) 10K type strain sequencing project: providing services to taxonomists for standard genome sequencing and annotation.</title>
        <authorList>
            <consortium name="The Broad Institute Genomics Platform"/>
            <consortium name="The Broad Institute Genome Sequencing Center for Infectious Disease"/>
            <person name="Wu L."/>
            <person name="Ma J."/>
        </authorList>
    </citation>
    <scope>NUCLEOTIDE SEQUENCE [LARGE SCALE GENOMIC DNA]</scope>
    <source>
        <strain evidence="2">CCM 8681</strain>
    </source>
</reference>
<keyword evidence="2" id="KW-1185">Reference proteome</keyword>
<dbReference type="Gene3D" id="2.60.40.1930">
    <property type="match status" value="1"/>
</dbReference>
<sequence>MLKTTFFNISLFYFLLPPLVSVNLNAQSKDIIGAFENYTKAPRELAYIHLNKSTYIKGEMIGFAAYILDKTNKTPSTNTTNLYVTILNNKDSIIKKKLLRVNNGFSNNVFEIDSAFTSGIYTLRAYTNWMRNFDEDNFFEQKIEIIDPDTQTQIETKKQNSLYQIQILPEGGHLLKNVQNTVGIIVKNKNGIGLANAKGHITNNAGEILSEFTLNNFGIAKTLFIPKTNEPYQIVVFNDDNITHSIDNIKNRGINLSLNKAKNGIILTFRTNDSTVSSIKAKTFKIIIHNGYDFYDIDLNFNKEKEISKLIKEEYLFKGVNIITVFDNDNTPILERMYFNFNEIKPLKSNISFIKKDSDSLNIKFSIPTNNYESSLNNVSVSVLPRKTKSYNFHSNILSKVYLEPYVRGFIQNSGYYFENISDKTLYDLDNLLLTQGWSSYNWDKIFSHKPLYKYNFENGISTIVNINGKDKSGSYLTYPLKNNSSQIFVIDDSRNSFNQNGLFPEDIEYYGISKSDKKRKKNKPKIYVNFSPSKIPVFNIKRNFSKKSPANYKKTKQLISKIEPAWNNTDTEQLDEVVITAKDKEATRIEKIKNSSWGKVKFLDDKIRRGGMTLAIYLNSYTPYNASDWDGILRIVDPSPRFFNNPIPYIILDGVIINDFGFLGRFSLANVDYIEVNRSGLGSGLSGGGGGYIKIVTNPLKVQKNNQSTATNTVRYPFPLTFSSSKKFYTPVYKNYNSSFFNEYGTIAWFPNLQIDENGLVKFNFHNPDMVPITLYIEGTLGNGKFISESKTIQLNN</sequence>
<dbReference type="RefSeq" id="WP_188373361.1">
    <property type="nucleotide sequence ID" value="NZ_BMDQ01000001.1"/>
</dbReference>
<proteinExistence type="predicted"/>
<name>A0ABQ2BVK1_9FLAO</name>
<accession>A0ABQ2BVK1</accession>